<comment type="caution">
    <text evidence="1">The sequence shown here is derived from an EMBL/GenBank/DDBJ whole genome shotgun (WGS) entry which is preliminary data.</text>
</comment>
<dbReference type="EMBL" id="JARBJD010000818">
    <property type="protein sequence ID" value="KAK2939877.1"/>
    <property type="molecule type" value="Genomic_DNA"/>
</dbReference>
<organism evidence="1 2">
    <name type="scientific">Blattamonas nauphoetae</name>
    <dbReference type="NCBI Taxonomy" id="2049346"/>
    <lineage>
        <taxon>Eukaryota</taxon>
        <taxon>Metamonada</taxon>
        <taxon>Preaxostyla</taxon>
        <taxon>Oxymonadida</taxon>
        <taxon>Blattamonas</taxon>
    </lineage>
</organism>
<sequence length="85" mass="9643">MLGRPKCLHSFVETDNLSGGGGEGRMTHQTRKVRHSCLLKEKHIAHLSFLPKQLNTAMNVTIFIFLRNSPHLQSLRQSYSDLAEI</sequence>
<evidence type="ECO:0000313" key="1">
    <source>
        <dbReference type="EMBL" id="KAK2939877.1"/>
    </source>
</evidence>
<keyword evidence="2" id="KW-1185">Reference proteome</keyword>
<proteinExistence type="predicted"/>
<reference evidence="1 2" key="1">
    <citation type="journal article" date="2022" name="bioRxiv">
        <title>Genomics of Preaxostyla Flagellates Illuminates Evolutionary Transitions and the Path Towards Mitochondrial Loss.</title>
        <authorList>
            <person name="Novak L.V.F."/>
            <person name="Treitli S.C."/>
            <person name="Pyrih J."/>
            <person name="Halakuc P."/>
            <person name="Pipaliya S.V."/>
            <person name="Vacek V."/>
            <person name="Brzon O."/>
            <person name="Soukal P."/>
            <person name="Eme L."/>
            <person name="Dacks J.B."/>
            <person name="Karnkowska A."/>
            <person name="Elias M."/>
            <person name="Hampl V."/>
        </authorList>
    </citation>
    <scope>NUCLEOTIDE SEQUENCE [LARGE SCALE GENOMIC DNA]</scope>
    <source>
        <strain evidence="1">NAU3</strain>
        <tissue evidence="1">Gut</tissue>
    </source>
</reference>
<gene>
    <name evidence="1" type="ORF">BLNAU_25216</name>
</gene>
<accession>A0ABQ9WK79</accession>
<name>A0ABQ9WK79_9EUKA</name>
<protein>
    <submittedName>
        <fullName evidence="1">Uncharacterized protein</fullName>
    </submittedName>
</protein>
<dbReference type="Proteomes" id="UP001281761">
    <property type="component" value="Unassembled WGS sequence"/>
</dbReference>
<evidence type="ECO:0000313" key="2">
    <source>
        <dbReference type="Proteomes" id="UP001281761"/>
    </source>
</evidence>